<evidence type="ECO:0000259" key="1">
    <source>
        <dbReference type="Pfam" id="PF01927"/>
    </source>
</evidence>
<keyword evidence="3" id="KW-1185">Reference proteome</keyword>
<reference evidence="2 3" key="1">
    <citation type="submission" date="2016-12" db="EMBL/GenBank/DDBJ databases">
        <title>Isolation and genomic insights into novel planktonic Zetaproteobacteria from stratified waters of the Chesapeake Bay.</title>
        <authorList>
            <person name="McAllister S.M."/>
            <person name="Kato S."/>
            <person name="Chan C.S."/>
            <person name="Chiu B.K."/>
            <person name="Field E.K."/>
        </authorList>
    </citation>
    <scope>NUCLEOTIDE SEQUENCE [LARGE SCALE GENOMIC DNA]</scope>
    <source>
        <strain evidence="2 3">CP-5</strain>
    </source>
</reference>
<dbReference type="RefSeq" id="WP_100277017.1">
    <property type="nucleotide sequence ID" value="NZ_CP018799.1"/>
</dbReference>
<dbReference type="KEGG" id="maes:Ga0123461_0659"/>
<dbReference type="PANTHER" id="PTHR39081:SF1">
    <property type="entry name" value="MUT7-C RNASE DOMAIN-CONTAINING PROTEIN"/>
    <property type="match status" value="1"/>
</dbReference>
<organism evidence="2 3">
    <name type="scientific">Mariprofundus aestuarium</name>
    <dbReference type="NCBI Taxonomy" id="1921086"/>
    <lineage>
        <taxon>Bacteria</taxon>
        <taxon>Pseudomonadati</taxon>
        <taxon>Pseudomonadota</taxon>
        <taxon>Candidatius Mariprofundia</taxon>
        <taxon>Mariprofundales</taxon>
        <taxon>Mariprofundaceae</taxon>
        <taxon>Mariprofundus</taxon>
    </lineage>
</organism>
<evidence type="ECO:0000313" key="2">
    <source>
        <dbReference type="EMBL" id="ATX79085.1"/>
    </source>
</evidence>
<gene>
    <name evidence="2" type="ORF">Ga0123461_0659</name>
</gene>
<accession>A0A2K8KW42</accession>
<dbReference type="PANTHER" id="PTHR39081">
    <property type="entry name" value="MUT7-C DOMAIN-CONTAINING PROTEIN"/>
    <property type="match status" value="1"/>
</dbReference>
<dbReference type="Pfam" id="PF01927">
    <property type="entry name" value="Mut7-C"/>
    <property type="match status" value="1"/>
</dbReference>
<dbReference type="AlphaFoldDB" id="A0A2K8KW42"/>
<protein>
    <recommendedName>
        <fullName evidence="1">Mut7-C RNAse domain-containing protein</fullName>
    </recommendedName>
</protein>
<dbReference type="EMBL" id="CP018799">
    <property type="protein sequence ID" value="ATX79085.1"/>
    <property type="molecule type" value="Genomic_DNA"/>
</dbReference>
<dbReference type="Proteomes" id="UP000231701">
    <property type="component" value="Chromosome"/>
</dbReference>
<name>A0A2K8KW42_MARES</name>
<dbReference type="OrthoDB" id="9797655at2"/>
<dbReference type="InterPro" id="IPR002782">
    <property type="entry name" value="Mut7-C_RNAse_dom"/>
</dbReference>
<proteinExistence type="predicted"/>
<evidence type="ECO:0000313" key="3">
    <source>
        <dbReference type="Proteomes" id="UP000231701"/>
    </source>
</evidence>
<feature type="domain" description="Mut7-C RNAse" evidence="1">
    <location>
        <begin position="2"/>
        <end position="146"/>
    </location>
</feature>
<sequence length="156" mass="17967">MQRFLCDEMVVRLGKWLRAAGYDTRIASPGTEDRDLLNCAIREERILLTRDRKFLERRGATGVVFLLAGNDIRNWIAQLSQGFDIDWLYAPFSRCLICNGELKPGVGPHAQAMPDYVVRENIPCFYCSNCAKTYWKGGHVERMSRKLKLYQSMNQA</sequence>